<keyword evidence="8" id="KW-0255">Endonuclease</keyword>
<dbReference type="GO" id="GO:0042781">
    <property type="term" value="F:3'-tRNA processing endoribonuclease activity"/>
    <property type="evidence" value="ECO:0007669"/>
    <property type="project" value="UniProtKB-EC"/>
</dbReference>
<accession>A0A8H6Z1P2</accession>
<dbReference type="OrthoDB" id="527344at2759"/>
<evidence type="ECO:0000256" key="9">
    <source>
        <dbReference type="ARBA" id="ARBA00022801"/>
    </source>
</evidence>
<name>A0A8H6Z1P2_9AGAR</name>
<evidence type="ECO:0000256" key="2">
    <source>
        <dbReference type="ARBA" id="ARBA00001947"/>
    </source>
</evidence>
<feature type="region of interest" description="Disordered" evidence="11">
    <location>
        <begin position="108"/>
        <end position="130"/>
    </location>
</feature>
<evidence type="ECO:0000256" key="5">
    <source>
        <dbReference type="ARBA" id="ARBA00022694"/>
    </source>
</evidence>
<comment type="cofactor">
    <cofactor evidence="2">
        <name>Zn(2+)</name>
        <dbReference type="ChEBI" id="CHEBI:29105"/>
    </cofactor>
</comment>
<evidence type="ECO:0000313" key="13">
    <source>
        <dbReference type="Proteomes" id="UP000623467"/>
    </source>
</evidence>
<comment type="catalytic activity">
    <reaction evidence="1">
        <text>Endonucleolytic cleavage of RNA, removing extra 3' nucleotides from tRNA precursor, generating 3' termini of tRNAs. A 3'-hydroxy group is left at the tRNA terminus and a 5'-phosphoryl group is left at the trailer molecule.</text>
        <dbReference type="EC" id="3.1.26.11"/>
    </reaction>
</comment>
<gene>
    <name evidence="12" type="ORF">MSAN_00734000</name>
</gene>
<dbReference type="InterPro" id="IPR036866">
    <property type="entry name" value="RibonucZ/Hydroxyglut_hydro"/>
</dbReference>
<keyword evidence="10" id="KW-0862">Zinc</keyword>
<feature type="compositionally biased region" description="Polar residues" evidence="11">
    <location>
        <begin position="185"/>
        <end position="195"/>
    </location>
</feature>
<keyword evidence="6" id="KW-0540">Nuclease</keyword>
<dbReference type="GO" id="GO:0046872">
    <property type="term" value="F:metal ion binding"/>
    <property type="evidence" value="ECO:0007669"/>
    <property type="project" value="UniProtKB-KW"/>
</dbReference>
<evidence type="ECO:0000256" key="3">
    <source>
        <dbReference type="ARBA" id="ARBA00007823"/>
    </source>
</evidence>
<dbReference type="PANTHER" id="PTHR12553:SF49">
    <property type="entry name" value="ZINC PHOSPHODIESTERASE ELAC PROTEIN 2"/>
    <property type="match status" value="1"/>
</dbReference>
<evidence type="ECO:0000313" key="12">
    <source>
        <dbReference type="EMBL" id="KAF7370998.1"/>
    </source>
</evidence>
<evidence type="ECO:0000256" key="4">
    <source>
        <dbReference type="ARBA" id="ARBA00012477"/>
    </source>
</evidence>
<evidence type="ECO:0000256" key="11">
    <source>
        <dbReference type="SAM" id="MobiDB-lite"/>
    </source>
</evidence>
<evidence type="ECO:0000256" key="10">
    <source>
        <dbReference type="ARBA" id="ARBA00022833"/>
    </source>
</evidence>
<dbReference type="SUPFAM" id="SSF56281">
    <property type="entry name" value="Metallo-hydrolase/oxidoreductase"/>
    <property type="match status" value="1"/>
</dbReference>
<comment type="similarity">
    <text evidence="3">Belongs to the RNase Z family.</text>
</comment>
<organism evidence="12 13">
    <name type="scientific">Mycena sanguinolenta</name>
    <dbReference type="NCBI Taxonomy" id="230812"/>
    <lineage>
        <taxon>Eukaryota</taxon>
        <taxon>Fungi</taxon>
        <taxon>Dikarya</taxon>
        <taxon>Basidiomycota</taxon>
        <taxon>Agaricomycotina</taxon>
        <taxon>Agaricomycetes</taxon>
        <taxon>Agaricomycetidae</taxon>
        <taxon>Agaricales</taxon>
        <taxon>Marasmiineae</taxon>
        <taxon>Mycenaceae</taxon>
        <taxon>Mycena</taxon>
    </lineage>
</organism>
<dbReference type="EMBL" id="JACAZH010000004">
    <property type="protein sequence ID" value="KAF7370998.1"/>
    <property type="molecule type" value="Genomic_DNA"/>
</dbReference>
<dbReference type="CDD" id="cd07718">
    <property type="entry name" value="RNaseZ_ELAC1_ELAC2-C-term-like_MBL-fold"/>
    <property type="match status" value="1"/>
</dbReference>
<dbReference type="PANTHER" id="PTHR12553">
    <property type="entry name" value="ZINC PHOSPHODIESTERASE ELAC PROTEIN 2"/>
    <property type="match status" value="1"/>
</dbReference>
<dbReference type="EC" id="3.1.26.11" evidence="4"/>
<evidence type="ECO:0000256" key="8">
    <source>
        <dbReference type="ARBA" id="ARBA00022759"/>
    </source>
</evidence>
<protein>
    <recommendedName>
        <fullName evidence="4">ribonuclease Z</fullName>
        <ecNumber evidence="4">3.1.26.11</ecNumber>
    </recommendedName>
</protein>
<dbReference type="GO" id="GO:0005739">
    <property type="term" value="C:mitochondrion"/>
    <property type="evidence" value="ECO:0007669"/>
    <property type="project" value="TreeGrafter"/>
</dbReference>
<keyword evidence="13" id="KW-1185">Reference proteome</keyword>
<dbReference type="InterPro" id="IPR047151">
    <property type="entry name" value="RNZ2-like"/>
</dbReference>
<evidence type="ECO:0000256" key="6">
    <source>
        <dbReference type="ARBA" id="ARBA00022722"/>
    </source>
</evidence>
<reference evidence="12" key="1">
    <citation type="submission" date="2020-05" db="EMBL/GenBank/DDBJ databases">
        <title>Mycena genomes resolve the evolution of fungal bioluminescence.</title>
        <authorList>
            <person name="Tsai I.J."/>
        </authorList>
    </citation>
    <scope>NUCLEOTIDE SEQUENCE</scope>
    <source>
        <strain evidence="12">160909Yilan</strain>
    </source>
</reference>
<dbReference type="SMR" id="A0A8H6Z1P2"/>
<dbReference type="Proteomes" id="UP000623467">
    <property type="component" value="Unassembled WGS sequence"/>
</dbReference>
<dbReference type="GO" id="GO:1990180">
    <property type="term" value="P:mitochondrial tRNA 3'-end processing"/>
    <property type="evidence" value="ECO:0007669"/>
    <property type="project" value="TreeGrafter"/>
</dbReference>
<proteinExistence type="inferred from homology"/>
<keyword evidence="7" id="KW-0479">Metal-binding</keyword>
<dbReference type="AlphaFoldDB" id="A0A8H6Z1P2"/>
<feature type="region of interest" description="Disordered" evidence="11">
    <location>
        <begin position="175"/>
        <end position="195"/>
    </location>
</feature>
<sequence length="741" mass="83853">MISDKTRAFENLNVIGPYGISHYLASMRFHLSRDSVHANVKDTKMVPNLANDPTPCYQDENITVYSIPISPADTDITGGETENSAPIADTTRRDQVIRLRRIGVMFPDTGELDKQDHPLHRKPPHKQDPHFHEQLPRLYEERPQLDKLPTVAYVAIFARSATLKCDVEKNDVLRVPPEEHETDDNATQTADDSTTALAQPELPLVVMILDIPSTAHINGLLKYFSRSPFFRQFRSQRPKYAVHSIFHLCGKGVLKSKGYKNFMNKFPDSNHIISSPQYDRDLPRFQSVDQLTRNRLDPVVFPAPMLLPEPPKQWHDIRDLPANCFPLEAGLELRIQHGFRPTMPSTSTEEFDLSNSTLTKFQALRAEVKKAEWGERRILLRRTKEGEFANKYDRLQSEYDVEIITLGTSGTGPAPSTLIRIPKTGSILLDCGEGTWGQLVRHFGALGANDVLRDLRCIFISGSWNDLHGGLATLLSKRQQLKPPASDPLYLMADYHIHLYLREVSDIEDLGIVNEPSKSGVISVRNEVLYSSVSSQGFEHEYNGWADPVRSYKARQEACRVLGLKSFATLEAEDPKVRSGEVHHRSYGVVFHHNYGWSIMYAGNDVSHKTLLRAGNGVTVLIHEGFSDDDKHLALVHTAHRMKAQHLLFTRLPAGRPYPRQSLQERQLRTPWPIISYAFDHARVSIGTLWKLNQYLPILQQVHREQQQELAKAGRGAEAKARTGCYATKECALQGGVRKEN</sequence>
<dbReference type="Gene3D" id="3.60.15.10">
    <property type="entry name" value="Ribonuclease Z/Hydroxyacylglutathione hydrolase-like"/>
    <property type="match status" value="1"/>
</dbReference>
<evidence type="ECO:0000256" key="7">
    <source>
        <dbReference type="ARBA" id="ARBA00022723"/>
    </source>
</evidence>
<keyword evidence="9" id="KW-0378">Hydrolase</keyword>
<evidence type="ECO:0000256" key="1">
    <source>
        <dbReference type="ARBA" id="ARBA00000402"/>
    </source>
</evidence>
<comment type="caution">
    <text evidence="12">The sequence shown here is derived from an EMBL/GenBank/DDBJ whole genome shotgun (WGS) entry which is preliminary data.</text>
</comment>
<keyword evidence="5" id="KW-0819">tRNA processing</keyword>